<proteinExistence type="predicted"/>
<reference evidence="2" key="1">
    <citation type="submission" date="2022-05" db="EMBL/GenBank/DDBJ databases">
        <title>Sphingomonas sp. strain RMG20 Genome sequencing and assembly.</title>
        <authorList>
            <person name="Kim I."/>
        </authorList>
    </citation>
    <scope>NUCLEOTIDE SEQUENCE</scope>
    <source>
        <strain evidence="2">RMG20</strain>
    </source>
</reference>
<dbReference type="EMBL" id="CP098401">
    <property type="protein sequence ID" value="URW75507.1"/>
    <property type="molecule type" value="Genomic_DNA"/>
</dbReference>
<feature type="domain" description="Glycosyltransferase subfamily 4-like N-terminal" evidence="1">
    <location>
        <begin position="16"/>
        <end position="188"/>
    </location>
</feature>
<organism evidence="2 3">
    <name type="scientific">Sphingomonas donggukensis</name>
    <dbReference type="NCBI Taxonomy" id="2949093"/>
    <lineage>
        <taxon>Bacteria</taxon>
        <taxon>Pseudomonadati</taxon>
        <taxon>Pseudomonadota</taxon>
        <taxon>Alphaproteobacteria</taxon>
        <taxon>Sphingomonadales</taxon>
        <taxon>Sphingomonadaceae</taxon>
        <taxon>Sphingomonas</taxon>
    </lineage>
</organism>
<evidence type="ECO:0000313" key="3">
    <source>
        <dbReference type="Proteomes" id="UP001055580"/>
    </source>
</evidence>
<dbReference type="Gene3D" id="3.40.50.2000">
    <property type="entry name" value="Glycogen Phosphorylase B"/>
    <property type="match status" value="2"/>
</dbReference>
<name>A0ABY4TVI1_9SPHN</name>
<evidence type="ECO:0000259" key="1">
    <source>
        <dbReference type="Pfam" id="PF13579"/>
    </source>
</evidence>
<dbReference type="Pfam" id="PF13579">
    <property type="entry name" value="Glyco_trans_4_4"/>
    <property type="match status" value="1"/>
</dbReference>
<dbReference type="SUPFAM" id="SSF53756">
    <property type="entry name" value="UDP-Glycosyltransferase/glycogen phosphorylase"/>
    <property type="match status" value="1"/>
</dbReference>
<protein>
    <submittedName>
        <fullName evidence="2">Glycosyltransferase, exosortase A system-associated</fullName>
    </submittedName>
</protein>
<dbReference type="PANTHER" id="PTHR45947:SF3">
    <property type="entry name" value="SULFOQUINOVOSYL TRANSFERASE SQD2"/>
    <property type="match status" value="1"/>
</dbReference>
<dbReference type="InterPro" id="IPR050194">
    <property type="entry name" value="Glycosyltransferase_grp1"/>
</dbReference>
<dbReference type="NCBIfam" id="TIGR04063">
    <property type="entry name" value="stp3"/>
    <property type="match status" value="1"/>
</dbReference>
<dbReference type="Pfam" id="PF13692">
    <property type="entry name" value="Glyco_trans_1_4"/>
    <property type="match status" value="1"/>
</dbReference>
<dbReference type="Proteomes" id="UP001055580">
    <property type="component" value="Chromosome"/>
</dbReference>
<dbReference type="InterPro" id="IPR028098">
    <property type="entry name" value="Glyco_trans_4-like_N"/>
</dbReference>
<evidence type="ECO:0000313" key="2">
    <source>
        <dbReference type="EMBL" id="URW75507.1"/>
    </source>
</evidence>
<gene>
    <name evidence="2" type="ORF">M9980_13400</name>
</gene>
<sequence length="413" mass="45078">MRILHILDHGLPLQSGYTFRTRAILSAQMRRGHRVAAITGPRQRALGVPFETVDGIDFHRTPPVNTLPAPLGELREIATYARRIDQVVQEFRPDVLHAHSPVLDALAALKVARARRIPLMYEIRAFWEDAAVGNGTGTEGSWKYRLTRAAETFAVRRADAVAVICDGLRRDLIARGIAGDKIMVSPNGVDLTLFGAPAPADPGLATELGLLGAETIGFIGSFYDYEGLDTLIAAMPALVAARPAARLVMVGGGPMEEALRAQAAASSAAHAIRFVGRVPHGDVEKYYGLIDLLVYPRKHMRLTDLVTPLKPLEAMAQRRLVAASDVGGHRELIRDGETGTLFAPDDPAALARAVAGVFVDRSDWDARRARARAFVETERDWATNVARYDGVYQNITDAAAMKPSWSRSRFHRA</sequence>
<dbReference type="RefSeq" id="WP_250751773.1">
    <property type="nucleotide sequence ID" value="NZ_CP098401.1"/>
</dbReference>
<dbReference type="InterPro" id="IPR024004">
    <property type="entry name" value="PEP-CTERM/XrtA_GlycosylTrfase"/>
</dbReference>
<accession>A0ABY4TVI1</accession>
<dbReference type="CDD" id="cd03794">
    <property type="entry name" value="GT4_WbuB-like"/>
    <property type="match status" value="1"/>
</dbReference>
<keyword evidence="3" id="KW-1185">Reference proteome</keyword>
<dbReference type="PANTHER" id="PTHR45947">
    <property type="entry name" value="SULFOQUINOVOSYL TRANSFERASE SQD2"/>
    <property type="match status" value="1"/>
</dbReference>